<name>A0A811NJP2_9POAL</name>
<dbReference type="AlphaFoldDB" id="A0A811NJP2"/>
<proteinExistence type="predicted"/>
<dbReference type="InterPro" id="IPR022617">
    <property type="entry name" value="Rad60/SUMO-like_dom"/>
</dbReference>
<dbReference type="SMART" id="SM00213">
    <property type="entry name" value="UBQ"/>
    <property type="match status" value="2"/>
</dbReference>
<accession>A0A811NJP2</accession>
<dbReference type="CDD" id="cd01763">
    <property type="entry name" value="Ubl_SUMO_like"/>
    <property type="match status" value="1"/>
</dbReference>
<evidence type="ECO:0000313" key="2">
    <source>
        <dbReference type="EMBL" id="CAD6223398.1"/>
    </source>
</evidence>
<dbReference type="InterPro" id="IPR000626">
    <property type="entry name" value="Ubiquitin-like_dom"/>
</dbReference>
<organism evidence="2 3">
    <name type="scientific">Miscanthus lutarioriparius</name>
    <dbReference type="NCBI Taxonomy" id="422564"/>
    <lineage>
        <taxon>Eukaryota</taxon>
        <taxon>Viridiplantae</taxon>
        <taxon>Streptophyta</taxon>
        <taxon>Embryophyta</taxon>
        <taxon>Tracheophyta</taxon>
        <taxon>Spermatophyta</taxon>
        <taxon>Magnoliopsida</taxon>
        <taxon>Liliopsida</taxon>
        <taxon>Poales</taxon>
        <taxon>Poaceae</taxon>
        <taxon>PACMAD clade</taxon>
        <taxon>Panicoideae</taxon>
        <taxon>Andropogonodae</taxon>
        <taxon>Andropogoneae</taxon>
        <taxon>Saccharinae</taxon>
        <taxon>Miscanthus</taxon>
    </lineage>
</organism>
<evidence type="ECO:0000313" key="3">
    <source>
        <dbReference type="Proteomes" id="UP000604825"/>
    </source>
</evidence>
<dbReference type="EMBL" id="CAJGYO010000004">
    <property type="protein sequence ID" value="CAD6223398.1"/>
    <property type="molecule type" value="Genomic_DNA"/>
</dbReference>
<dbReference type="Proteomes" id="UP000604825">
    <property type="component" value="Unassembled WGS sequence"/>
</dbReference>
<dbReference type="OrthoDB" id="442921at2759"/>
<keyword evidence="3" id="KW-1185">Reference proteome</keyword>
<dbReference type="SUPFAM" id="SSF54236">
    <property type="entry name" value="Ubiquitin-like"/>
    <property type="match status" value="2"/>
</dbReference>
<reference evidence="2" key="1">
    <citation type="submission" date="2020-10" db="EMBL/GenBank/DDBJ databases">
        <authorList>
            <person name="Han B."/>
            <person name="Lu T."/>
            <person name="Zhao Q."/>
            <person name="Huang X."/>
            <person name="Zhao Y."/>
        </authorList>
    </citation>
    <scope>NUCLEOTIDE SEQUENCE</scope>
</reference>
<dbReference type="PROSITE" id="PS50053">
    <property type="entry name" value="UBIQUITIN_2"/>
    <property type="match status" value="2"/>
</dbReference>
<feature type="domain" description="Ubiquitin-like" evidence="1">
    <location>
        <begin position="140"/>
        <end position="204"/>
    </location>
</feature>
<gene>
    <name evidence="2" type="ORF">NCGR_LOCUS15813</name>
</gene>
<dbReference type="Pfam" id="PF11976">
    <property type="entry name" value="Rad60-SLD"/>
    <property type="match status" value="2"/>
</dbReference>
<feature type="domain" description="Ubiquitin-like" evidence="1">
    <location>
        <begin position="93"/>
        <end position="118"/>
    </location>
</feature>
<evidence type="ECO:0000259" key="1">
    <source>
        <dbReference type="PROSITE" id="PS50053"/>
    </source>
</evidence>
<dbReference type="PANTHER" id="PTHR10562">
    <property type="entry name" value="SMALL UBIQUITIN-RELATED MODIFIER"/>
    <property type="match status" value="1"/>
</dbReference>
<dbReference type="InterPro" id="IPR029071">
    <property type="entry name" value="Ubiquitin-like_domsf"/>
</dbReference>
<comment type="caution">
    <text evidence="2">The sequence shown here is derived from an EMBL/GenBank/DDBJ whole genome shotgun (WGS) entry which is preliminary data.</text>
</comment>
<protein>
    <recommendedName>
        <fullName evidence="1">Ubiquitin-like domain-containing protein</fullName>
    </recommendedName>
</protein>
<dbReference type="Gene3D" id="3.10.20.90">
    <property type="entry name" value="Phosphatidylinositol 3-kinase Catalytic Subunit, Chain A, domain 1"/>
    <property type="match status" value="2"/>
</dbReference>
<sequence>MVSPWRKEEPVAWPFRFAGGERGLVAAMAPAVAVNPVIKPATLVTLKVQDTQRRVVTRTMRRTDKLQVLMDCYYDVVCSAGAGAGAGTRGAGRFVFDGKRLKGEQTTKDLGMKSGDQIDFFGDLGATDGGDAEEEVDEDVHVTVKVQDTAGRTVKFTVRNTQKLQVIMNDYYASVPGVTVGTGKFLYDGRQLKGGQTPADLKMEGEGEGEDEILIDFFIDMMGGGGWAAAGCCCCC</sequence>